<comment type="caution">
    <text evidence="2">The sequence shown here is derived from an EMBL/GenBank/DDBJ whole genome shotgun (WGS) entry which is preliminary data.</text>
</comment>
<evidence type="ECO:0000313" key="3">
    <source>
        <dbReference type="Proteomes" id="UP000243498"/>
    </source>
</evidence>
<name>A0A167HWD0_METRR</name>
<dbReference type="PANTHER" id="PTHR34815:SF2">
    <property type="entry name" value="N-ACETYLTRANSFERASE DOMAIN-CONTAINING PROTEIN"/>
    <property type="match status" value="1"/>
</dbReference>
<dbReference type="InterPro" id="IPR055100">
    <property type="entry name" value="GNAT_LYC1-like"/>
</dbReference>
<reference evidence="2 3" key="1">
    <citation type="journal article" date="2016" name="Genome Biol. Evol.">
        <title>Divergent and convergent evolution of fungal pathogenicity.</title>
        <authorList>
            <person name="Shang Y."/>
            <person name="Xiao G."/>
            <person name="Zheng P."/>
            <person name="Cen K."/>
            <person name="Zhan S."/>
            <person name="Wang C."/>
        </authorList>
    </citation>
    <scope>NUCLEOTIDE SEQUENCE [LARGE SCALE GENOMIC DNA]</scope>
    <source>
        <strain evidence="2 3">RCEF 4871</strain>
    </source>
</reference>
<protein>
    <recommendedName>
        <fullName evidence="1">LYC1 C-terminal domain-containing protein</fullName>
    </recommendedName>
</protein>
<dbReference type="Gene3D" id="3.40.630.30">
    <property type="match status" value="1"/>
</dbReference>
<feature type="domain" description="LYC1 C-terminal" evidence="1">
    <location>
        <begin position="179"/>
        <end position="392"/>
    </location>
</feature>
<keyword evidence="3" id="KW-1185">Reference proteome</keyword>
<dbReference type="PANTHER" id="PTHR34815">
    <property type="entry name" value="LYSINE ACETYLTRANSFERASE"/>
    <property type="match status" value="1"/>
</dbReference>
<evidence type="ECO:0000259" key="1">
    <source>
        <dbReference type="Pfam" id="PF22998"/>
    </source>
</evidence>
<organism evidence="2 3">
    <name type="scientific">Metarhizium rileyi (strain RCEF 4871)</name>
    <name type="common">Nomuraea rileyi</name>
    <dbReference type="NCBI Taxonomy" id="1649241"/>
    <lineage>
        <taxon>Eukaryota</taxon>
        <taxon>Fungi</taxon>
        <taxon>Dikarya</taxon>
        <taxon>Ascomycota</taxon>
        <taxon>Pezizomycotina</taxon>
        <taxon>Sordariomycetes</taxon>
        <taxon>Hypocreomycetidae</taxon>
        <taxon>Hypocreales</taxon>
        <taxon>Clavicipitaceae</taxon>
        <taxon>Metarhizium</taxon>
    </lineage>
</organism>
<dbReference type="AlphaFoldDB" id="A0A167HWD0"/>
<dbReference type="OMA" id="TCWILVD"/>
<dbReference type="Proteomes" id="UP000243498">
    <property type="component" value="Unassembled WGS sequence"/>
</dbReference>
<gene>
    <name evidence="2" type="ORF">NOR_01651</name>
</gene>
<dbReference type="InterPro" id="IPR053013">
    <property type="entry name" value="LAT"/>
</dbReference>
<dbReference type="SUPFAM" id="SSF55729">
    <property type="entry name" value="Acyl-CoA N-acyltransferases (Nat)"/>
    <property type="match status" value="1"/>
</dbReference>
<accession>A0A167HWD0</accession>
<dbReference type="InterPro" id="IPR016181">
    <property type="entry name" value="Acyl_CoA_acyltransferase"/>
</dbReference>
<dbReference type="STRING" id="1081105.A0A167HWD0"/>
<dbReference type="OrthoDB" id="2020070at2759"/>
<dbReference type="EMBL" id="AZHC01000004">
    <property type="protein sequence ID" value="OAA48401.1"/>
    <property type="molecule type" value="Genomic_DNA"/>
</dbReference>
<sequence length="392" mass="44419">MPNGTHPVMSLPSAASESLILTKADPDERRYAWSRHQPSWGPRYTVQSYMDREERLLTCDLTKDGGLTSWILTDTETSSVDGPGRRPILSSVETYRKRAIVRDADGTVRNVTAHGIASVFTFDEFRRQGYAGRMLSLLGDSLAKRQAETPGSAEFSILFSDIGRDFYAKHQWMPFRSTHLSFPARPFTTRHHDGRLTLITGDNLRMIAALDEETLRRKMARPPREGCTTRVAILPDFATYEWHMARERFLCNSILGKAPTVHGALYTPAGSPESRVWMLWSSILYGGQEKPADNVVNILHYGLECEDISDEDLSSALRALMGVVHTSAEDWLCAKIDMWNPDERTQRLLLQMTDLQGKLVVREESNIASLRWFGQGSVAEVEWVDSQKYEWC</sequence>
<proteinExistence type="predicted"/>
<evidence type="ECO:0000313" key="2">
    <source>
        <dbReference type="EMBL" id="OAA48401.1"/>
    </source>
</evidence>
<dbReference type="Pfam" id="PF22998">
    <property type="entry name" value="GNAT_LYC1-like"/>
    <property type="match status" value="1"/>
</dbReference>